<dbReference type="EMBL" id="JUIV01000005">
    <property type="protein sequence ID" value="RYJ38968.1"/>
    <property type="molecule type" value="Genomic_DNA"/>
</dbReference>
<dbReference type="AlphaFoldDB" id="A0A444VZT7"/>
<comment type="caution">
    <text evidence="1">The sequence shown here is derived from an EMBL/GenBank/DDBJ whole genome shotgun (WGS) entry which is preliminary data.</text>
</comment>
<dbReference type="RefSeq" id="WP_129746755.1">
    <property type="nucleotide sequence ID" value="NZ_JUIV01000005.1"/>
</dbReference>
<name>A0A444VZT7_9FLAO</name>
<dbReference type="OrthoDB" id="1339266at2"/>
<dbReference type="Proteomes" id="UP000290433">
    <property type="component" value="Unassembled WGS sequence"/>
</dbReference>
<evidence type="ECO:0000313" key="2">
    <source>
        <dbReference type="Proteomes" id="UP000290433"/>
    </source>
</evidence>
<reference evidence="1 2" key="1">
    <citation type="submission" date="2014-12" db="EMBL/GenBank/DDBJ databases">
        <title>Genome sequence of Flavobacterium anhuiense RCM74.</title>
        <authorList>
            <person name="Kim J.F."/>
            <person name="Song J.Y."/>
            <person name="Kwak M.-J."/>
            <person name="Lee S.-W."/>
        </authorList>
    </citation>
    <scope>NUCLEOTIDE SEQUENCE [LARGE SCALE GENOMIC DNA]</scope>
    <source>
        <strain evidence="1 2">RCM74</strain>
    </source>
</reference>
<sequence>MKHTYIIIIISLLFFSCESKKPIEIKQTTSKEMVTFEDNFMDRRQIKDSIRISFPIEFKIEINSSIEYIAWIYRVNNKTLEKDYFDYEVYNKHNKTKSIRQLDFDKPVNSASIDIIVKERNHLISKKDAQQVLKKYHINKSLDNLKPTDTIKLVAYDKFREENKLIIQELNKISDSIHFRAMKKDGSFFYVSKKINW</sequence>
<dbReference type="PROSITE" id="PS51257">
    <property type="entry name" value="PROKAR_LIPOPROTEIN"/>
    <property type="match status" value="1"/>
</dbReference>
<protein>
    <recommendedName>
        <fullName evidence="3">Lipoprotein</fullName>
    </recommendedName>
</protein>
<gene>
    <name evidence="1" type="ORF">NU08_1806</name>
</gene>
<organism evidence="1 2">
    <name type="scientific">Flavobacterium anhuiense</name>
    <dbReference type="NCBI Taxonomy" id="459526"/>
    <lineage>
        <taxon>Bacteria</taxon>
        <taxon>Pseudomonadati</taxon>
        <taxon>Bacteroidota</taxon>
        <taxon>Flavobacteriia</taxon>
        <taxon>Flavobacteriales</taxon>
        <taxon>Flavobacteriaceae</taxon>
        <taxon>Flavobacterium</taxon>
    </lineage>
</organism>
<evidence type="ECO:0008006" key="3">
    <source>
        <dbReference type="Google" id="ProtNLM"/>
    </source>
</evidence>
<accession>A0A444VZT7</accession>
<evidence type="ECO:0000313" key="1">
    <source>
        <dbReference type="EMBL" id="RYJ38968.1"/>
    </source>
</evidence>
<proteinExistence type="predicted"/>